<dbReference type="AlphaFoldDB" id="A0ABD5WST4"/>
<dbReference type="GeneID" id="79269782"/>
<sequence length="112" mass="11991">MRKHELVHLHALVRTVADHLIDRDALDADALADYETRGVTPMSLQASRDDHKRALLTLAAAVADDLATEVTADFTTDAVSATVADATPLAEATNREQAPDDDHAARPDGPAR</sequence>
<keyword evidence="3" id="KW-1185">Reference proteome</keyword>
<feature type="compositionally biased region" description="Basic and acidic residues" evidence="1">
    <location>
        <begin position="93"/>
        <end position="112"/>
    </location>
</feature>
<dbReference type="EMBL" id="JBHTAG010000002">
    <property type="protein sequence ID" value="MFC7096331.1"/>
    <property type="molecule type" value="Genomic_DNA"/>
</dbReference>
<organism evidence="2 3">
    <name type="scientific">Halobaculum marinum</name>
    <dbReference type="NCBI Taxonomy" id="3031996"/>
    <lineage>
        <taxon>Archaea</taxon>
        <taxon>Methanobacteriati</taxon>
        <taxon>Methanobacteriota</taxon>
        <taxon>Stenosarchaea group</taxon>
        <taxon>Halobacteria</taxon>
        <taxon>Halobacteriales</taxon>
        <taxon>Haloferacaceae</taxon>
        <taxon>Halobaculum</taxon>
    </lineage>
</organism>
<dbReference type="SUPFAM" id="SSF140371">
    <property type="entry name" value="Vng1086c-like"/>
    <property type="match status" value="1"/>
</dbReference>
<reference evidence="2 3" key="1">
    <citation type="journal article" date="2019" name="Int. J. Syst. Evol. Microbiol.">
        <title>The Global Catalogue of Microorganisms (GCM) 10K type strain sequencing project: providing services to taxonomists for standard genome sequencing and annotation.</title>
        <authorList>
            <consortium name="The Broad Institute Genomics Platform"/>
            <consortium name="The Broad Institute Genome Sequencing Center for Infectious Disease"/>
            <person name="Wu L."/>
            <person name="Ma J."/>
        </authorList>
    </citation>
    <scope>NUCLEOTIDE SEQUENCE [LARGE SCALE GENOMIC DNA]</scope>
    <source>
        <strain evidence="2 3">DT55</strain>
    </source>
</reference>
<dbReference type="RefSeq" id="WP_276239196.1">
    <property type="nucleotide sequence ID" value="NZ_CP119989.1"/>
</dbReference>
<gene>
    <name evidence="2" type="ORF">ACFQKD_03355</name>
</gene>
<comment type="caution">
    <text evidence="2">The sequence shown here is derived from an EMBL/GenBank/DDBJ whole genome shotgun (WGS) entry which is preliminary data.</text>
</comment>
<evidence type="ECO:0000313" key="2">
    <source>
        <dbReference type="EMBL" id="MFC7096331.1"/>
    </source>
</evidence>
<evidence type="ECO:0000256" key="1">
    <source>
        <dbReference type="SAM" id="MobiDB-lite"/>
    </source>
</evidence>
<dbReference type="Gene3D" id="1.20.1270.110">
    <property type="entry name" value="Uncharacterised protein family UPF0058"/>
    <property type="match status" value="1"/>
</dbReference>
<proteinExistence type="predicted"/>
<dbReference type="Proteomes" id="UP001596388">
    <property type="component" value="Unassembled WGS sequence"/>
</dbReference>
<accession>A0ABD5WST4</accession>
<dbReference type="PANTHER" id="PTHR42203">
    <property type="entry name" value="UPF0058 PROTEIN MJ1205"/>
    <property type="match status" value="1"/>
</dbReference>
<name>A0ABD5WST4_9EURY</name>
<dbReference type="InterPro" id="IPR036519">
    <property type="entry name" value="UPF0058_sf"/>
</dbReference>
<dbReference type="Pfam" id="PF01893">
    <property type="entry name" value="UPF0058"/>
    <property type="match status" value="1"/>
</dbReference>
<dbReference type="InterPro" id="IPR002753">
    <property type="entry name" value="UPF0058"/>
</dbReference>
<protein>
    <submittedName>
        <fullName evidence="2">UPF0058 family protein</fullName>
    </submittedName>
</protein>
<evidence type="ECO:0000313" key="3">
    <source>
        <dbReference type="Proteomes" id="UP001596388"/>
    </source>
</evidence>
<feature type="region of interest" description="Disordered" evidence="1">
    <location>
        <begin position="84"/>
        <end position="112"/>
    </location>
</feature>
<dbReference type="PANTHER" id="PTHR42203:SF2">
    <property type="entry name" value="UPF0058 PROTEIN MJ1205"/>
    <property type="match status" value="1"/>
</dbReference>